<evidence type="ECO:0000313" key="1">
    <source>
        <dbReference type="EMBL" id="KAK4522391.1"/>
    </source>
</evidence>
<evidence type="ECO:0008006" key="3">
    <source>
        <dbReference type="Google" id="ProtNLM"/>
    </source>
</evidence>
<proteinExistence type="predicted"/>
<dbReference type="Proteomes" id="UP001300502">
    <property type="component" value="Unassembled WGS sequence"/>
</dbReference>
<protein>
    <recommendedName>
        <fullName evidence="3">PA14 domain-containing protein</fullName>
    </recommendedName>
</protein>
<keyword evidence="2" id="KW-1185">Reference proteome</keyword>
<accession>A0AAV9I2H9</accession>
<comment type="caution">
    <text evidence="1">The sequence shown here is derived from an EMBL/GenBank/DDBJ whole genome shotgun (WGS) entry which is preliminary data.</text>
</comment>
<sequence length="384" mass="43473">MSHSSTLILSILGSSSFIGRLVLQFARLPAELREQVPPLDSSYRSSSASSTESPYYSPAYSRDFNWTSPVFTYARYENLNLSVVSTLTKPGAGESIFFISEFLLDTTSQDLLLTALGNDVYYLYFNGEFIAGQRYPMYISETLSISYGGKFHLAAQVVSSGVHTPFLHVKIVGQRDNICYLHSASNPSTWNWYLNEAKVVPGMINSTKVVNTRELYELPTNGVSLFDSSYPHERWPFAQTRNFYHIYPGETPAIGLENDTQPFVTYFVFAQFDVDRTGSYKVTLKANDVAYVYLDSKRFRTVTKSDTLTFFTTRLKFGTHFLVVQVVNNRKANAEELHNTSVQERTGFHCNIVSENSGSSVLKSTEGYHWRIFSDSRELPGFYV</sequence>
<evidence type="ECO:0000313" key="2">
    <source>
        <dbReference type="Proteomes" id="UP001300502"/>
    </source>
</evidence>
<reference evidence="1 2" key="1">
    <citation type="submission" date="2022-07" db="EMBL/GenBank/DDBJ databases">
        <title>Genome-wide signatures of adaptation to extreme environments.</title>
        <authorList>
            <person name="Cho C.H."/>
            <person name="Yoon H.S."/>
        </authorList>
    </citation>
    <scope>NUCLEOTIDE SEQUENCE [LARGE SCALE GENOMIC DNA]</scope>
    <source>
        <strain evidence="1 2">108.79 E11</strain>
    </source>
</reference>
<dbReference type="EMBL" id="JANCYU010000004">
    <property type="protein sequence ID" value="KAK4522391.1"/>
    <property type="molecule type" value="Genomic_DNA"/>
</dbReference>
<organism evidence="1 2">
    <name type="scientific">Galdieria yellowstonensis</name>
    <dbReference type="NCBI Taxonomy" id="3028027"/>
    <lineage>
        <taxon>Eukaryota</taxon>
        <taxon>Rhodophyta</taxon>
        <taxon>Bangiophyceae</taxon>
        <taxon>Galdieriales</taxon>
        <taxon>Galdieriaceae</taxon>
        <taxon>Galdieria</taxon>
    </lineage>
</organism>
<dbReference type="AlphaFoldDB" id="A0AAV9I2H9"/>
<name>A0AAV9I2H9_9RHOD</name>
<gene>
    <name evidence="1" type="ORF">GAYE_HTGSCF06PCTG21G0276</name>
</gene>